<evidence type="ECO:0000259" key="8">
    <source>
        <dbReference type="SMART" id="SM00849"/>
    </source>
</evidence>
<evidence type="ECO:0000256" key="5">
    <source>
        <dbReference type="ARBA" id="ARBA00023136"/>
    </source>
</evidence>
<sequence>MPPDRRVRSRLVPAAVILWAAAITGVLSGLESGRAVLAGGLLVALGTAIITRRHRRLEDDRVDPPSPARTHLTATAVVTAVVLCITGPVQLLRTDAQEQQLVPLDRAVAARTDPSAPDLMMTIDLRIRTPPALIRAQRRTDNSGETELSTAGDRVTAHADPVERSARLGRDRVELPDHTRVIVALDSSTRGDARLLPGDQVQVRGRIDRRGTTVFIDAAEIRPAHGLDLTGPWRPAQLRGRLHQHLQAATSVLPADRAALVRGMAIGDTTGMSEELDEAMKISGLTHLVAASGANIALACACAAIPLLLLGVRRRIRVLMSIASAVGYLLIVGPEPSLLRAFAMVLPLLVARFIGIRTSALNALCLTVITYSALWPPLAASVGFILSAAATGAILTLARPTAAVIRELTADRVPEIIALAVAVPLVAQAACTPVLILLRPEVSLWAVPANMAAEIVVAPTTVVAFLALTVALVSPGVAAPMLQVAGWGAEAVIQIAEWSRILPGAQIPVPDGARGALLAAVVLTGVLALTWQRHRPAAWALAACLVLIAAGPGIVQSASIRFAPPAWTMALCDVGQGDALLTRMAPDPSAPVVLIDTGPDPQALTGCLDALGVDRIDLVVLTHPHADHTGGLPALTGERAPSAAWVCPLDTSTPPHLPATTNVRTAVRGDALTLGQGRLDVLWPTDADTITSVAARESSSGEQAEANDCSVTVALTWADGARLVALGDLEPAAQAALAELGAGHADVVKVAHHGSRRQDDALYRQLAPSLAVIGVGEDNTFGHPHPDALRLISDRGATIVRSDLHGLTLISSDGGGAWRVHPQRSDLDSVRSTGRFHGPGGMAQRRTRPGGAADRQRTAAAAAGR</sequence>
<dbReference type="InterPro" id="IPR004477">
    <property type="entry name" value="ComEC_N"/>
</dbReference>
<feature type="transmembrane region" description="Helical" evidence="7">
    <location>
        <begin position="450"/>
        <end position="473"/>
    </location>
</feature>
<dbReference type="Gene3D" id="3.60.15.10">
    <property type="entry name" value="Ribonuclease Z/Hydroxyacylglutathione hydrolase-like"/>
    <property type="match status" value="1"/>
</dbReference>
<feature type="transmembrane region" description="Helical" evidence="7">
    <location>
        <begin position="12"/>
        <end position="29"/>
    </location>
</feature>
<comment type="caution">
    <text evidence="9">The sequence shown here is derived from an EMBL/GenBank/DDBJ whole genome shotgun (WGS) entry which is preliminary data.</text>
</comment>
<keyword evidence="10" id="KW-1185">Reference proteome</keyword>
<evidence type="ECO:0000256" key="7">
    <source>
        <dbReference type="SAM" id="Phobius"/>
    </source>
</evidence>
<evidence type="ECO:0000313" key="9">
    <source>
        <dbReference type="EMBL" id="MBB3022543.1"/>
    </source>
</evidence>
<dbReference type="Proteomes" id="UP000568050">
    <property type="component" value="Unassembled WGS sequence"/>
</dbReference>
<dbReference type="InterPro" id="IPR052159">
    <property type="entry name" value="Competence_DNA_uptake"/>
</dbReference>
<evidence type="ECO:0000313" key="10">
    <source>
        <dbReference type="Proteomes" id="UP000568050"/>
    </source>
</evidence>
<dbReference type="AlphaFoldDB" id="A0A839QPX0"/>
<gene>
    <name evidence="9" type="ORF">FHX50_000791</name>
</gene>
<dbReference type="PANTHER" id="PTHR30619">
    <property type="entry name" value="DNA INTERNALIZATION/COMPETENCE PROTEIN COMEC/REC2"/>
    <property type="match status" value="1"/>
</dbReference>
<name>A0A839QPX0_9MICO</name>
<dbReference type="NCBIfam" id="TIGR00360">
    <property type="entry name" value="ComEC_N-term"/>
    <property type="match status" value="1"/>
</dbReference>
<keyword evidence="4 7" id="KW-1133">Transmembrane helix</keyword>
<dbReference type="InterPro" id="IPR036866">
    <property type="entry name" value="RibonucZ/Hydroxyglut_hydro"/>
</dbReference>
<evidence type="ECO:0000256" key="6">
    <source>
        <dbReference type="SAM" id="MobiDB-lite"/>
    </source>
</evidence>
<feature type="transmembrane region" description="Helical" evidence="7">
    <location>
        <begin position="72"/>
        <end position="92"/>
    </location>
</feature>
<dbReference type="InterPro" id="IPR001279">
    <property type="entry name" value="Metallo-B-lactamas"/>
</dbReference>
<dbReference type="Pfam" id="PF12706">
    <property type="entry name" value="Lactamase_B_2"/>
    <property type="match status" value="1"/>
</dbReference>
<feature type="transmembrane region" description="Helical" evidence="7">
    <location>
        <begin position="512"/>
        <end position="531"/>
    </location>
</feature>
<accession>A0A839QPX0</accession>
<feature type="transmembrane region" description="Helical" evidence="7">
    <location>
        <begin position="538"/>
        <end position="555"/>
    </location>
</feature>
<feature type="region of interest" description="Disordered" evidence="6">
    <location>
        <begin position="825"/>
        <end position="865"/>
    </location>
</feature>
<keyword evidence="3 7" id="KW-0812">Transmembrane</keyword>
<keyword evidence="2" id="KW-1003">Cell membrane</keyword>
<feature type="transmembrane region" description="Helical" evidence="7">
    <location>
        <begin position="416"/>
        <end position="438"/>
    </location>
</feature>
<dbReference type="PANTHER" id="PTHR30619:SF1">
    <property type="entry name" value="RECOMBINATION PROTEIN 2"/>
    <property type="match status" value="1"/>
</dbReference>
<feature type="compositionally biased region" description="Low complexity" evidence="6">
    <location>
        <begin position="850"/>
        <end position="865"/>
    </location>
</feature>
<evidence type="ECO:0000256" key="1">
    <source>
        <dbReference type="ARBA" id="ARBA00004651"/>
    </source>
</evidence>
<evidence type="ECO:0000256" key="2">
    <source>
        <dbReference type="ARBA" id="ARBA00022475"/>
    </source>
</evidence>
<proteinExistence type="predicted"/>
<dbReference type="Pfam" id="PF03772">
    <property type="entry name" value="Competence"/>
    <property type="match status" value="1"/>
</dbReference>
<feature type="transmembrane region" description="Helical" evidence="7">
    <location>
        <begin position="316"/>
        <end position="332"/>
    </location>
</feature>
<feature type="domain" description="Metallo-beta-lactamase" evidence="8">
    <location>
        <begin position="576"/>
        <end position="744"/>
    </location>
</feature>
<dbReference type="EMBL" id="JACHWP010000001">
    <property type="protein sequence ID" value="MBB3022543.1"/>
    <property type="molecule type" value="Genomic_DNA"/>
</dbReference>
<dbReference type="RefSeq" id="WP_183374688.1">
    <property type="nucleotide sequence ID" value="NZ_CBCSFZ010000007.1"/>
</dbReference>
<dbReference type="GO" id="GO:0005886">
    <property type="term" value="C:plasma membrane"/>
    <property type="evidence" value="ECO:0007669"/>
    <property type="project" value="UniProtKB-SubCell"/>
</dbReference>
<protein>
    <submittedName>
        <fullName evidence="9">Competence protein ComEC</fullName>
    </submittedName>
</protein>
<dbReference type="SUPFAM" id="SSF56281">
    <property type="entry name" value="Metallo-hydrolase/oxidoreductase"/>
    <property type="match status" value="1"/>
</dbReference>
<feature type="transmembrane region" description="Helical" evidence="7">
    <location>
        <begin position="35"/>
        <end position="51"/>
    </location>
</feature>
<dbReference type="SMART" id="SM00849">
    <property type="entry name" value="Lactamase_B"/>
    <property type="match status" value="1"/>
</dbReference>
<keyword evidence="5 7" id="KW-0472">Membrane</keyword>
<feature type="transmembrane region" description="Helical" evidence="7">
    <location>
        <begin position="288"/>
        <end position="309"/>
    </location>
</feature>
<evidence type="ECO:0000256" key="3">
    <source>
        <dbReference type="ARBA" id="ARBA00022692"/>
    </source>
</evidence>
<organism evidence="9 10">
    <name type="scientific">Helcobacillus massiliensis</name>
    <dbReference type="NCBI Taxonomy" id="521392"/>
    <lineage>
        <taxon>Bacteria</taxon>
        <taxon>Bacillati</taxon>
        <taxon>Actinomycetota</taxon>
        <taxon>Actinomycetes</taxon>
        <taxon>Micrococcales</taxon>
        <taxon>Dermabacteraceae</taxon>
        <taxon>Helcobacillus</taxon>
    </lineage>
</organism>
<feature type="transmembrane region" description="Helical" evidence="7">
    <location>
        <begin position="368"/>
        <end position="396"/>
    </location>
</feature>
<comment type="subcellular location">
    <subcellularLocation>
        <location evidence="1">Cell membrane</location>
        <topology evidence="1">Multi-pass membrane protein</topology>
    </subcellularLocation>
</comment>
<reference evidence="9 10" key="1">
    <citation type="submission" date="2020-08" db="EMBL/GenBank/DDBJ databases">
        <title>Sequencing the genomes of 1000 actinobacteria strains.</title>
        <authorList>
            <person name="Klenk H.-P."/>
        </authorList>
    </citation>
    <scope>NUCLEOTIDE SEQUENCE [LARGE SCALE GENOMIC DNA]</scope>
    <source>
        <strain evidence="9 10">DSM 23040</strain>
    </source>
</reference>
<evidence type="ECO:0000256" key="4">
    <source>
        <dbReference type="ARBA" id="ARBA00022989"/>
    </source>
</evidence>